<dbReference type="InterPro" id="IPR036412">
    <property type="entry name" value="HAD-like_sf"/>
</dbReference>
<dbReference type="InterPro" id="IPR023214">
    <property type="entry name" value="HAD_sf"/>
</dbReference>
<evidence type="ECO:0000313" key="3">
    <source>
        <dbReference type="Proteomes" id="UP001597641"/>
    </source>
</evidence>
<proteinExistence type="predicted"/>
<evidence type="ECO:0000259" key="1">
    <source>
        <dbReference type="Pfam" id="PF09949"/>
    </source>
</evidence>
<accession>A0ABW6BSZ6</accession>
<sequence length="368" mass="42086">MDLKQKLNKATEQLQQELNAGREKVKEDLHLLRPIMILPFYGYGSDSYAFLKGRVMEKDKKQDDKEEENSGEQSLSMLRRFALSAIPHIKLSASFAGMHQEVETNQEGYFEIEFKTDSPIDYQKAGHCVKLELLECKTGEDEMETEGHLFVPEKDARFCVISDIDDTVLVSNATSFLGQLKQNLLQDAQERSPFPGIAALLQALKGSNNPLFYVSSSQWNLYSFLVSFLEAHDVPKGPLLLHDKADNHEKINERQHKLNQISNILRTYPHMSFILIGDSGKDDPEIYRQLAQDFPNQVLCIYIRDVTDDGRADEVHKICLQVKKRGVEMLLVEDSAMAAQHAFRHGWISLPQLHQVQQNNQEQQNNDE</sequence>
<dbReference type="PANTHER" id="PTHR28208">
    <property type="entry name" value="PHOSPHATIDATE PHOSPHATASE APP1"/>
    <property type="match status" value="1"/>
</dbReference>
<organism evidence="2 3">
    <name type="scientific">Pontibacter toksunensis</name>
    <dbReference type="NCBI Taxonomy" id="1332631"/>
    <lineage>
        <taxon>Bacteria</taxon>
        <taxon>Pseudomonadati</taxon>
        <taxon>Bacteroidota</taxon>
        <taxon>Cytophagia</taxon>
        <taxon>Cytophagales</taxon>
        <taxon>Hymenobacteraceae</taxon>
        <taxon>Pontibacter</taxon>
    </lineage>
</organism>
<evidence type="ECO:0000313" key="2">
    <source>
        <dbReference type="EMBL" id="MFD2999919.1"/>
    </source>
</evidence>
<name>A0ABW6BSZ6_9BACT</name>
<dbReference type="RefSeq" id="WP_377482379.1">
    <property type="nucleotide sequence ID" value="NZ_JBHUOX010000003.1"/>
</dbReference>
<dbReference type="InterPro" id="IPR019236">
    <property type="entry name" value="APP1_cat"/>
</dbReference>
<dbReference type="Pfam" id="PF09949">
    <property type="entry name" value="APP1_cat"/>
    <property type="match status" value="1"/>
</dbReference>
<dbReference type="Gene3D" id="3.40.50.1000">
    <property type="entry name" value="HAD superfamily/HAD-like"/>
    <property type="match status" value="1"/>
</dbReference>
<reference evidence="3" key="1">
    <citation type="journal article" date="2019" name="Int. J. Syst. Evol. Microbiol.">
        <title>The Global Catalogue of Microorganisms (GCM) 10K type strain sequencing project: providing services to taxonomists for standard genome sequencing and annotation.</title>
        <authorList>
            <consortium name="The Broad Institute Genomics Platform"/>
            <consortium name="The Broad Institute Genome Sequencing Center for Infectious Disease"/>
            <person name="Wu L."/>
            <person name="Ma J."/>
        </authorList>
    </citation>
    <scope>NUCLEOTIDE SEQUENCE [LARGE SCALE GENOMIC DNA]</scope>
    <source>
        <strain evidence="3">KCTC 23984</strain>
    </source>
</reference>
<gene>
    <name evidence="2" type="ORF">ACFS7Z_06080</name>
</gene>
<keyword evidence="3" id="KW-1185">Reference proteome</keyword>
<feature type="domain" description="Phosphatidate phosphatase APP1 catalytic" evidence="1">
    <location>
        <begin position="159"/>
        <end position="305"/>
    </location>
</feature>
<dbReference type="EMBL" id="JBHUOX010000003">
    <property type="protein sequence ID" value="MFD2999919.1"/>
    <property type="molecule type" value="Genomic_DNA"/>
</dbReference>
<comment type="caution">
    <text evidence="2">The sequence shown here is derived from an EMBL/GenBank/DDBJ whole genome shotgun (WGS) entry which is preliminary data.</text>
</comment>
<dbReference type="Proteomes" id="UP001597641">
    <property type="component" value="Unassembled WGS sequence"/>
</dbReference>
<dbReference type="SUPFAM" id="SSF56784">
    <property type="entry name" value="HAD-like"/>
    <property type="match status" value="1"/>
</dbReference>
<protein>
    <submittedName>
        <fullName evidence="2">App1 family protein</fullName>
    </submittedName>
</protein>
<dbReference type="PANTHER" id="PTHR28208:SF3">
    <property type="entry name" value="PHOSPHATIDATE PHOSPHATASE APP1"/>
    <property type="match status" value="1"/>
</dbReference>
<dbReference type="InterPro" id="IPR052935">
    <property type="entry name" value="Mg2+_PAP"/>
</dbReference>